<organism evidence="5 6">
    <name type="scientific">Prorocentrum cordatum</name>
    <dbReference type="NCBI Taxonomy" id="2364126"/>
    <lineage>
        <taxon>Eukaryota</taxon>
        <taxon>Sar</taxon>
        <taxon>Alveolata</taxon>
        <taxon>Dinophyceae</taxon>
        <taxon>Prorocentrales</taxon>
        <taxon>Prorocentraceae</taxon>
        <taxon>Prorocentrum</taxon>
    </lineage>
</organism>
<evidence type="ECO:0000256" key="2">
    <source>
        <dbReference type="ARBA" id="ARBA00023274"/>
    </source>
</evidence>
<evidence type="ECO:0000313" key="5">
    <source>
        <dbReference type="EMBL" id="CAK0847261.1"/>
    </source>
</evidence>
<evidence type="ECO:0000259" key="4">
    <source>
        <dbReference type="Pfam" id="PF00338"/>
    </source>
</evidence>
<feature type="domain" description="Small ribosomal subunit protein uS10" evidence="4">
    <location>
        <begin position="134"/>
        <end position="226"/>
    </location>
</feature>
<evidence type="ECO:0000313" key="6">
    <source>
        <dbReference type="Proteomes" id="UP001189429"/>
    </source>
</evidence>
<proteinExistence type="predicted"/>
<evidence type="ECO:0000256" key="3">
    <source>
        <dbReference type="SAM" id="SignalP"/>
    </source>
</evidence>
<dbReference type="Proteomes" id="UP001189429">
    <property type="component" value="Unassembled WGS sequence"/>
</dbReference>
<comment type="caution">
    <text evidence="5">The sequence shown here is derived from an EMBL/GenBank/DDBJ whole genome shotgun (WGS) entry which is preliminary data.</text>
</comment>
<dbReference type="Gene3D" id="3.30.70.600">
    <property type="entry name" value="Ribosomal protein S10 domain"/>
    <property type="match status" value="1"/>
</dbReference>
<feature type="signal peptide" evidence="3">
    <location>
        <begin position="1"/>
        <end position="20"/>
    </location>
</feature>
<dbReference type="SUPFAM" id="SSF54999">
    <property type="entry name" value="Ribosomal protein S10"/>
    <property type="match status" value="1"/>
</dbReference>
<name>A0ABN9TMM6_9DINO</name>
<dbReference type="EMBL" id="CAUYUJ010014887">
    <property type="protein sequence ID" value="CAK0847261.1"/>
    <property type="molecule type" value="Genomic_DNA"/>
</dbReference>
<keyword evidence="3" id="KW-0732">Signal</keyword>
<dbReference type="Pfam" id="PF00338">
    <property type="entry name" value="Ribosomal_S10"/>
    <property type="match status" value="1"/>
</dbReference>
<evidence type="ECO:0000256" key="1">
    <source>
        <dbReference type="ARBA" id="ARBA00022980"/>
    </source>
</evidence>
<reference evidence="5" key="1">
    <citation type="submission" date="2023-10" db="EMBL/GenBank/DDBJ databases">
        <authorList>
            <person name="Chen Y."/>
            <person name="Shah S."/>
            <person name="Dougan E. K."/>
            <person name="Thang M."/>
            <person name="Chan C."/>
        </authorList>
    </citation>
    <scope>NUCLEOTIDE SEQUENCE [LARGE SCALE GENOMIC DNA]</scope>
</reference>
<feature type="chain" id="PRO_5046616578" description="Small ribosomal subunit protein uS10 domain-containing protein" evidence="3">
    <location>
        <begin position="21"/>
        <end position="228"/>
    </location>
</feature>
<accession>A0ABN9TMM6</accession>
<keyword evidence="2" id="KW-0687">Ribonucleoprotein</keyword>
<dbReference type="InterPro" id="IPR036838">
    <property type="entry name" value="Ribosomal_uS10_dom_sf"/>
</dbReference>
<protein>
    <recommendedName>
        <fullName evidence="4">Small ribosomal subunit protein uS10 domain-containing protein</fullName>
    </recommendedName>
</protein>
<dbReference type="InterPro" id="IPR027486">
    <property type="entry name" value="Ribosomal_uS10_dom"/>
</dbReference>
<sequence length="228" mass="25090">MARALVCALAVAAVAPGASGFGFTAQPTLHLPSAALATRTVASQPRGHFVQGSSRTRLVSSAPLVSTLLAAALALAARGRSKVTLQGINSSLSVRDHLTANNIKRIMSPNMAVRQWAPVKIPAHKRRKPEDRIRLELFSNEPHQLLETLETLQDYVAENGGDLEGPIVQQPKRYHVYANKSPNGHSKSKYKIDHWEFYWLVDLYPPEKGGLGAVMKLRLPHRCRVRIL</sequence>
<gene>
    <name evidence="5" type="ORF">PCOR1329_LOCUS40524</name>
</gene>
<keyword evidence="6" id="KW-1185">Reference proteome</keyword>
<keyword evidence="1" id="KW-0689">Ribosomal protein</keyword>